<dbReference type="PANTHER" id="PTHR22731">
    <property type="entry name" value="RIBONUCLEASES P/MRP PROTEIN SUBUNIT POP1"/>
    <property type="match status" value="1"/>
</dbReference>
<dbReference type="InterPro" id="IPR009723">
    <property type="entry name" value="Pop1_N"/>
</dbReference>
<dbReference type="GO" id="GO:0001682">
    <property type="term" value="P:tRNA 5'-leader removal"/>
    <property type="evidence" value="ECO:0007669"/>
    <property type="project" value="InterPro"/>
</dbReference>
<dbReference type="AlphaFoldDB" id="A0AB40AH35"/>
<dbReference type="Pfam" id="PF06978">
    <property type="entry name" value="POP1_N"/>
    <property type="match status" value="1"/>
</dbReference>
<dbReference type="GeneID" id="120249715"/>
<dbReference type="InterPro" id="IPR039182">
    <property type="entry name" value="Pop1"/>
</dbReference>
<accession>A0AB40AH35</accession>
<evidence type="ECO:0000313" key="8">
    <source>
        <dbReference type="Proteomes" id="UP001515500"/>
    </source>
</evidence>
<feature type="domain" description="POPLD" evidence="6">
    <location>
        <begin position="509"/>
        <end position="595"/>
    </location>
</feature>
<dbReference type="RefSeq" id="XP_039114257.1">
    <property type="nucleotide sequence ID" value="XM_039258323.1"/>
</dbReference>
<sequence>MASNRSKPSPISASAAPPPPRTLNVQKFAECRAPELESLHEIIAGRLGHGFRIQREKRRRTTGHLVAKNRRRKRRKTVDGGEAEDGGKKVSRRARRRAELQRNPLTGFCVSGDGTKRLRTHLWHAKRFTMVKLWGFYLPLGLRGRGRGSRSILKCLKSGTLVHDASYCSPIQLDGPEDSILSVLKMVLLPSLSDDWKKLYKPIAYGVCYGNAMLYHVGTHLSRLIAPVMYMWRPFDRGNAHICVEQDHNSGHCSIPDENSHSNLSDRQLWIWIHAAAFNEGFDALTSACQKLMDGSGVTVSCSSLVGRLGKLEVIGSNANQAIKKLLHPAPEYCDRSDQAASRCSNSIEDPISQVKKSYIMHHAEHLPSNAVFSLKVYDPRDLPSTGSESIPEVAFTKQENNLQHDNVTDANTEISANTEDLLSSFWSEPRSNGGFLSDSEGLWGSNDKLSPPIQENILCEEKHLKRLELFCLDESDNLTPVTGCRKGSFQLCPLLLLKHKDIGNISAGWSIILPLSWAKVFWLALVSNGAHAVGIREKRWVACNNGLPSFPFDFPDCEAYSSAMAAKCIETDRNAELRPPAAQPLKVPIPPPWSCVLSTIERGQSTINDHSTPVSQESDHEAVLEGTLVKPVSELLESSSSSSSSSEQAAPTFQGFIPRTSDALSQYIEKKADKHLLLFPDLSLPTEENWFGCLTRCSNLKPYDRELCFVRVLLHAFKEGFFEEGAVICAPTPTDLSNWTSRSDEETEGLQIPQCVLKSYFSQKVSGKWELHLPSDNTAFQTHRWPIGFITSGFVPGRSGKPVAVSYCEAKLLSLLRNQQWSMNKKSRPEIFVLVRNLRSTAYRRALATIVLEQQKEDLDFI</sequence>
<dbReference type="GO" id="GO:0005655">
    <property type="term" value="C:nucleolar ribonuclease P complex"/>
    <property type="evidence" value="ECO:0007669"/>
    <property type="project" value="InterPro"/>
</dbReference>
<name>A0AB40AH35_DIOCR</name>
<organism evidence="8 10">
    <name type="scientific">Dioscorea cayennensis subsp. rotundata</name>
    <name type="common">White Guinea yam</name>
    <name type="synonym">Dioscorea rotundata</name>
    <dbReference type="NCBI Taxonomy" id="55577"/>
    <lineage>
        <taxon>Eukaryota</taxon>
        <taxon>Viridiplantae</taxon>
        <taxon>Streptophyta</taxon>
        <taxon>Embryophyta</taxon>
        <taxon>Tracheophyta</taxon>
        <taxon>Spermatophyta</taxon>
        <taxon>Magnoliopsida</taxon>
        <taxon>Liliopsida</taxon>
        <taxon>Dioscoreales</taxon>
        <taxon>Dioscoreaceae</taxon>
        <taxon>Dioscorea</taxon>
    </lineage>
</organism>
<keyword evidence="8" id="KW-1185">Reference proteome</keyword>
<evidence type="ECO:0000256" key="3">
    <source>
        <dbReference type="ARBA" id="ARBA00023242"/>
    </source>
</evidence>
<dbReference type="PANTHER" id="PTHR22731:SF3">
    <property type="entry name" value="RIBONUCLEASES P_MRP PROTEIN SUBUNIT POP1"/>
    <property type="match status" value="1"/>
</dbReference>
<feature type="region of interest" description="Disordered" evidence="4">
    <location>
        <begin position="1"/>
        <end position="23"/>
    </location>
</feature>
<dbReference type="Proteomes" id="UP001515500">
    <property type="component" value="Chromosome 19"/>
</dbReference>
<keyword evidence="2" id="KW-0819">tRNA processing</keyword>
<comment type="subcellular location">
    <subcellularLocation>
        <location evidence="1">Nucleus</location>
    </subcellularLocation>
</comment>
<gene>
    <name evidence="9 10" type="primary">LOC120249715</name>
</gene>
<feature type="domain" description="POP1 C-terminal" evidence="7">
    <location>
        <begin position="763"/>
        <end position="852"/>
    </location>
</feature>
<feature type="domain" description="Pop1 N-terminal" evidence="5">
    <location>
        <begin position="118"/>
        <end position="175"/>
    </location>
</feature>
<evidence type="ECO:0000313" key="9">
    <source>
        <dbReference type="RefSeq" id="XP_039114256.1"/>
    </source>
</evidence>
<keyword evidence="3" id="KW-0539">Nucleus</keyword>
<dbReference type="InterPro" id="IPR055079">
    <property type="entry name" value="POP1_C"/>
</dbReference>
<evidence type="ECO:0000256" key="4">
    <source>
        <dbReference type="SAM" id="MobiDB-lite"/>
    </source>
</evidence>
<dbReference type="GO" id="GO:0000172">
    <property type="term" value="C:ribonuclease MRP complex"/>
    <property type="evidence" value="ECO:0007669"/>
    <property type="project" value="InterPro"/>
</dbReference>
<dbReference type="Pfam" id="PF08170">
    <property type="entry name" value="POPLD"/>
    <property type="match status" value="1"/>
</dbReference>
<reference evidence="9 10" key="1">
    <citation type="submission" date="2025-04" db="UniProtKB">
        <authorList>
            <consortium name="RefSeq"/>
        </authorList>
    </citation>
    <scope>IDENTIFICATION</scope>
</reference>
<dbReference type="RefSeq" id="XP_039114256.1">
    <property type="nucleotide sequence ID" value="XM_039258322.1"/>
</dbReference>
<evidence type="ECO:0000259" key="7">
    <source>
        <dbReference type="Pfam" id="PF22770"/>
    </source>
</evidence>
<evidence type="ECO:0000256" key="2">
    <source>
        <dbReference type="ARBA" id="ARBA00022694"/>
    </source>
</evidence>
<evidence type="ECO:0000259" key="6">
    <source>
        <dbReference type="Pfam" id="PF08170"/>
    </source>
</evidence>
<feature type="region of interest" description="Disordered" evidence="4">
    <location>
        <begin position="55"/>
        <end position="96"/>
    </location>
</feature>
<protein>
    <submittedName>
        <fullName evidence="9 10">Uncharacterized protein LOC120249715 isoform X1</fullName>
    </submittedName>
</protein>
<proteinExistence type="predicted"/>
<dbReference type="Pfam" id="PF22770">
    <property type="entry name" value="POP1_C"/>
    <property type="match status" value="1"/>
</dbReference>
<feature type="compositionally biased region" description="Basic residues" evidence="4">
    <location>
        <begin position="55"/>
        <end position="76"/>
    </location>
</feature>
<evidence type="ECO:0000313" key="10">
    <source>
        <dbReference type="RefSeq" id="XP_039114257.1"/>
    </source>
</evidence>
<evidence type="ECO:0000259" key="5">
    <source>
        <dbReference type="Pfam" id="PF06978"/>
    </source>
</evidence>
<evidence type="ECO:0000256" key="1">
    <source>
        <dbReference type="ARBA" id="ARBA00004123"/>
    </source>
</evidence>
<dbReference type="InterPro" id="IPR012590">
    <property type="entry name" value="POPLD_dom"/>
</dbReference>